<dbReference type="PANTHER" id="PTHR15326">
    <property type="entry name" value="SPERMATOGENESIS-ASSOCIATED PROTEIN 2/TAMOZHENNIC"/>
    <property type="match status" value="1"/>
</dbReference>
<dbReference type="InterPro" id="IPR048839">
    <property type="entry name" value="SPATA2_PUB-like"/>
</dbReference>
<comment type="caution">
    <text evidence="3">The sequence shown here is derived from an EMBL/GenBank/DDBJ whole genome shotgun (WGS) entry which is preliminary data.</text>
</comment>
<protein>
    <submittedName>
        <fullName evidence="3">SPA2L protein</fullName>
    </submittedName>
</protein>
<organism evidence="3 4">
    <name type="scientific">Tachuris rubrigastra</name>
    <dbReference type="NCBI Taxonomy" id="495162"/>
    <lineage>
        <taxon>Eukaryota</taxon>
        <taxon>Metazoa</taxon>
        <taxon>Chordata</taxon>
        <taxon>Craniata</taxon>
        <taxon>Vertebrata</taxon>
        <taxon>Euteleostomi</taxon>
        <taxon>Archelosauria</taxon>
        <taxon>Archosauria</taxon>
        <taxon>Dinosauria</taxon>
        <taxon>Saurischia</taxon>
        <taxon>Theropoda</taxon>
        <taxon>Coelurosauria</taxon>
        <taxon>Aves</taxon>
        <taxon>Neognathae</taxon>
        <taxon>Neoaves</taxon>
        <taxon>Telluraves</taxon>
        <taxon>Australaves</taxon>
        <taxon>Passeriformes</taxon>
        <taxon>Tyrannidae</taxon>
        <taxon>Tachuris</taxon>
    </lineage>
</organism>
<dbReference type="Gene3D" id="1.20.58.2190">
    <property type="match status" value="1"/>
</dbReference>
<dbReference type="EMBL" id="VZRD01000005">
    <property type="protein sequence ID" value="NWR26976.1"/>
    <property type="molecule type" value="Genomic_DNA"/>
</dbReference>
<keyword evidence="4" id="KW-1185">Reference proteome</keyword>
<feature type="non-terminal residue" evidence="3">
    <location>
        <position position="1"/>
    </location>
</feature>
<dbReference type="Proteomes" id="UP000540952">
    <property type="component" value="Unassembled WGS sequence"/>
</dbReference>
<gene>
    <name evidence="3" type="primary">Spata2l</name>
    <name evidence="3" type="ORF">TACRUB_R06226</name>
</gene>
<accession>A0A7K4VWT9</accession>
<dbReference type="AlphaFoldDB" id="A0A7K4VWT9"/>
<dbReference type="Pfam" id="PF21388">
    <property type="entry name" value="SPATA2_PUB-like"/>
    <property type="match status" value="1"/>
</dbReference>
<comment type="similarity">
    <text evidence="1">Belongs to the SPATA2 family.</text>
</comment>
<feature type="domain" description="Spermatogenesis-associated protein 2 PUB-like" evidence="2">
    <location>
        <begin position="81"/>
        <end position="202"/>
    </location>
</feature>
<proteinExistence type="inferred from homology"/>
<sequence length="382" mass="42565">MCAGSAMRQEHRQEFRQEFQQEYRRCLERELGPAGPCSDPAVVERLRQRLRREPALLGALQEDGPALLVRGLRGHPDLGLALRSLAGAFRLLELAALNLYLFPWRREFSTIKTFSGAFVHLLRPALPEADLLRSLGRLGYERRDQHHLAVTQPPPGSALIAAAVGFLCCRLECEILGELMLQLQPHQPCAEELLEARHRARDGQSCPELLQDPGMQYGAAADCGDGVDLYRDAQYSSEDTGGEDTAPSALWRDPQDMPLKGWGCCDEPEPVGSAEPDTSHLFPEQKLTGGSRSSQVLEEPQDCPQDTLELPRYHLHSCLRQGALPSYCCSTCRQLHTGDCATGRACRSWHQGQELRGECQQRLWLQRTELDMLLAASSRSCS</sequence>
<evidence type="ECO:0000259" key="2">
    <source>
        <dbReference type="Pfam" id="PF21388"/>
    </source>
</evidence>
<reference evidence="3 4" key="1">
    <citation type="submission" date="2019-09" db="EMBL/GenBank/DDBJ databases">
        <title>Bird 10,000 Genomes (B10K) Project - Family phase.</title>
        <authorList>
            <person name="Zhang G."/>
        </authorList>
    </citation>
    <scope>NUCLEOTIDE SEQUENCE [LARGE SCALE GENOMIC DNA]</scope>
    <source>
        <strain evidence="3">B10K-CU-031-13</strain>
        <tissue evidence="3">Muscle</tissue>
    </source>
</reference>
<evidence type="ECO:0000313" key="3">
    <source>
        <dbReference type="EMBL" id="NWR26976.1"/>
    </source>
</evidence>
<dbReference type="PANTHER" id="PTHR15326:SF7">
    <property type="entry name" value="SPERMATOGENESIS-ASSOCIATED PROTEIN 2-LIKE PROTEIN"/>
    <property type="match status" value="1"/>
</dbReference>
<name>A0A7K4VWT9_9TYRA</name>
<feature type="non-terminal residue" evidence="3">
    <location>
        <position position="382"/>
    </location>
</feature>
<dbReference type="GO" id="GO:0005737">
    <property type="term" value="C:cytoplasm"/>
    <property type="evidence" value="ECO:0007669"/>
    <property type="project" value="TreeGrafter"/>
</dbReference>
<evidence type="ECO:0000256" key="1">
    <source>
        <dbReference type="ARBA" id="ARBA00038142"/>
    </source>
</evidence>
<evidence type="ECO:0000313" key="4">
    <source>
        <dbReference type="Proteomes" id="UP000540952"/>
    </source>
</evidence>